<dbReference type="SMART" id="SM00458">
    <property type="entry name" value="RICIN"/>
    <property type="match status" value="1"/>
</dbReference>
<dbReference type="Pfam" id="PF00535">
    <property type="entry name" value="Glycos_transf_2"/>
    <property type="match status" value="1"/>
</dbReference>
<dbReference type="GO" id="GO:0006493">
    <property type="term" value="P:protein O-linked glycosylation"/>
    <property type="evidence" value="ECO:0007669"/>
    <property type="project" value="TreeGrafter"/>
</dbReference>
<keyword evidence="7 13" id="KW-1133">Transmembrane helix</keyword>
<dbReference type="EC" id="2.4.1.-" evidence="13"/>
<keyword evidence="13" id="KW-0328">Glycosyltransferase</keyword>
<comment type="cofactor">
    <cofactor evidence="1 13">
        <name>Mn(2+)</name>
        <dbReference type="ChEBI" id="CHEBI:29035"/>
    </cofactor>
</comment>
<dbReference type="FunFam" id="3.90.550.10:FF:000053">
    <property type="entry name" value="Polypeptide N-acetylgalactosaminyltransferase"/>
    <property type="match status" value="1"/>
</dbReference>
<dbReference type="SUPFAM" id="SSF50370">
    <property type="entry name" value="Ricin B-like lectins"/>
    <property type="match status" value="1"/>
</dbReference>
<dbReference type="PROSITE" id="PS50231">
    <property type="entry name" value="RICIN_B_LECTIN"/>
    <property type="match status" value="1"/>
</dbReference>
<dbReference type="CDD" id="cd23462">
    <property type="entry name" value="beta-trefoil_Ricin_Pgant9-like"/>
    <property type="match status" value="1"/>
</dbReference>
<gene>
    <name evidence="15" type="ORF">LOD99_12163</name>
</gene>
<accession>A0AAV7JIT7</accession>
<evidence type="ECO:0000256" key="11">
    <source>
        <dbReference type="ARBA" id="ARBA00023180"/>
    </source>
</evidence>
<dbReference type="PANTHER" id="PTHR11675">
    <property type="entry name" value="N-ACETYLGALACTOSAMINYLTRANSFERASE"/>
    <property type="match status" value="1"/>
</dbReference>
<dbReference type="AlphaFoldDB" id="A0AAV7JIT7"/>
<evidence type="ECO:0000313" key="16">
    <source>
        <dbReference type="Proteomes" id="UP001165289"/>
    </source>
</evidence>
<evidence type="ECO:0000256" key="2">
    <source>
        <dbReference type="ARBA" id="ARBA00004323"/>
    </source>
</evidence>
<reference evidence="15 16" key="1">
    <citation type="journal article" date="2023" name="BMC Biol.">
        <title>The compact genome of the sponge Oopsacas minuta (Hexactinellida) is lacking key metazoan core genes.</title>
        <authorList>
            <person name="Santini S."/>
            <person name="Schenkelaars Q."/>
            <person name="Jourda C."/>
            <person name="Duchesne M."/>
            <person name="Belahbib H."/>
            <person name="Rocher C."/>
            <person name="Selva M."/>
            <person name="Riesgo A."/>
            <person name="Vervoort M."/>
            <person name="Leys S.P."/>
            <person name="Kodjabachian L."/>
            <person name="Le Bivic A."/>
            <person name="Borchiellini C."/>
            <person name="Claverie J.M."/>
            <person name="Renard E."/>
        </authorList>
    </citation>
    <scope>NUCLEOTIDE SEQUENCE [LARGE SCALE GENOMIC DNA]</scope>
    <source>
        <strain evidence="15">SPO-2</strain>
    </source>
</reference>
<dbReference type="InterPro" id="IPR029044">
    <property type="entry name" value="Nucleotide-diphossugar_trans"/>
</dbReference>
<keyword evidence="8 13" id="KW-0333">Golgi apparatus</keyword>
<proteinExistence type="inferred from homology"/>
<dbReference type="InterPro" id="IPR000772">
    <property type="entry name" value="Ricin_B_lectin"/>
</dbReference>
<evidence type="ECO:0000256" key="5">
    <source>
        <dbReference type="ARBA" id="ARBA00022734"/>
    </source>
</evidence>
<evidence type="ECO:0000313" key="15">
    <source>
        <dbReference type="EMBL" id="KAI6648354.1"/>
    </source>
</evidence>
<sequence>MKKYALPRIPRPFIRLFLLIVIISCCLSVVITFGLLLNTSTRSTINSALYYFQRHYNDIPFIHPPPNIDRGIVEEPKQQMGRKPRPNDQVYNFDLKRYHPKNEDEKKREEEGKRKNGFNAFLSDQIPWDRPVPELRDKSCFTQEYANDLPNTSVVIIFHNEVLSALMRTITTVLLRSPAELLHEIILVDDFSEREDLKGKLEDLIRPLSKVKLLRHASRSGLIRARLTGARAATGEVLIILDSHCECYEGWLEPLLDRIQTDRKVAVTPDITTIDWESLEHTSKPGALSSRGSIDWSFAFKWKKIPGYENERRKTEGDPIRSPTMAGGLFGIDRRYFFELGAYDEDMMIWGAENVEISFRLWMCGGSLEIVPCSKVGHIFRGGGNTIWTFPEGADKTLTKNTMRLIEVWVDDEYKHIYYDKRPWAKGRDYGDISARLELKKKLNCKSFKWYMENVVPELTLPGENVAATGPIRNLGTGNCIDTMGRGEHGEVGMYTCIDHSMNQDISLTDLDELQFDSDYCLDVSDHKSGGKVTLYSCHAMGGNQRWVYEKSTQQLIHSISGNCLESKDKDSLALYPCDSTSLFQQWNFRAYHTPKERKAMP</sequence>
<comment type="pathway">
    <text evidence="13">Protein modification; protein glycosylation.</text>
</comment>
<dbReference type="Gene3D" id="2.80.10.50">
    <property type="match status" value="1"/>
</dbReference>
<dbReference type="GO" id="GO:0000139">
    <property type="term" value="C:Golgi membrane"/>
    <property type="evidence" value="ECO:0007669"/>
    <property type="project" value="UniProtKB-SubCell"/>
</dbReference>
<keyword evidence="16" id="KW-1185">Reference proteome</keyword>
<keyword evidence="9 13" id="KW-0472">Membrane</keyword>
<dbReference type="Gene3D" id="3.90.550.10">
    <property type="entry name" value="Spore Coat Polysaccharide Biosynthesis Protein SpsA, Chain A"/>
    <property type="match status" value="1"/>
</dbReference>
<evidence type="ECO:0000259" key="14">
    <source>
        <dbReference type="SMART" id="SM00458"/>
    </source>
</evidence>
<evidence type="ECO:0000256" key="10">
    <source>
        <dbReference type="ARBA" id="ARBA00023157"/>
    </source>
</evidence>
<dbReference type="InterPro" id="IPR035992">
    <property type="entry name" value="Ricin_B-like_lectins"/>
</dbReference>
<evidence type="ECO:0000256" key="13">
    <source>
        <dbReference type="RuleBase" id="RU361242"/>
    </source>
</evidence>
<comment type="similarity">
    <text evidence="3 13">Belongs to the glycosyltransferase 2 family. GalNAc-T subfamily.</text>
</comment>
<evidence type="ECO:0000256" key="7">
    <source>
        <dbReference type="ARBA" id="ARBA00022989"/>
    </source>
</evidence>
<keyword evidence="11" id="KW-0325">Glycoprotein</keyword>
<keyword evidence="6" id="KW-0735">Signal-anchor</keyword>
<feature type="domain" description="Ricin B lectin" evidence="14">
    <location>
        <begin position="469"/>
        <end position="590"/>
    </location>
</feature>
<evidence type="ECO:0000256" key="1">
    <source>
        <dbReference type="ARBA" id="ARBA00001936"/>
    </source>
</evidence>
<dbReference type="EMBL" id="JAKMXF010000332">
    <property type="protein sequence ID" value="KAI6648354.1"/>
    <property type="molecule type" value="Genomic_DNA"/>
</dbReference>
<keyword evidence="10 13" id="KW-1015">Disulfide bond</keyword>
<evidence type="ECO:0000256" key="4">
    <source>
        <dbReference type="ARBA" id="ARBA00022692"/>
    </source>
</evidence>
<dbReference type="CDD" id="cd02510">
    <property type="entry name" value="pp-GalNAc-T"/>
    <property type="match status" value="1"/>
</dbReference>
<protein>
    <recommendedName>
        <fullName evidence="13">Polypeptide N-acetylgalactosaminyltransferase</fullName>
        <ecNumber evidence="13">2.4.1.-</ecNumber>
    </recommendedName>
    <alternativeName>
        <fullName evidence="13">Protein-UDP acetylgalactosaminyltransferase</fullName>
    </alternativeName>
</protein>
<name>A0AAV7JIT7_9METZ</name>
<dbReference type="InterPro" id="IPR045885">
    <property type="entry name" value="GalNAc-T"/>
</dbReference>
<evidence type="ECO:0000256" key="12">
    <source>
        <dbReference type="ARBA" id="ARBA00023211"/>
    </source>
</evidence>
<dbReference type="Proteomes" id="UP001165289">
    <property type="component" value="Unassembled WGS sequence"/>
</dbReference>
<dbReference type="GO" id="GO:0004653">
    <property type="term" value="F:polypeptide N-acetylgalactosaminyltransferase activity"/>
    <property type="evidence" value="ECO:0007669"/>
    <property type="project" value="TreeGrafter"/>
</dbReference>
<evidence type="ECO:0000256" key="9">
    <source>
        <dbReference type="ARBA" id="ARBA00023136"/>
    </source>
</evidence>
<dbReference type="InterPro" id="IPR001173">
    <property type="entry name" value="Glyco_trans_2-like"/>
</dbReference>
<keyword evidence="4 13" id="KW-0812">Transmembrane</keyword>
<evidence type="ECO:0000256" key="3">
    <source>
        <dbReference type="ARBA" id="ARBA00005680"/>
    </source>
</evidence>
<organism evidence="15 16">
    <name type="scientific">Oopsacas minuta</name>
    <dbReference type="NCBI Taxonomy" id="111878"/>
    <lineage>
        <taxon>Eukaryota</taxon>
        <taxon>Metazoa</taxon>
        <taxon>Porifera</taxon>
        <taxon>Hexactinellida</taxon>
        <taxon>Hexasterophora</taxon>
        <taxon>Lyssacinosida</taxon>
        <taxon>Leucopsacidae</taxon>
        <taxon>Oopsacas</taxon>
    </lineage>
</organism>
<feature type="transmembrane region" description="Helical" evidence="13">
    <location>
        <begin position="12"/>
        <end position="37"/>
    </location>
</feature>
<dbReference type="GO" id="GO:0030246">
    <property type="term" value="F:carbohydrate binding"/>
    <property type="evidence" value="ECO:0007669"/>
    <property type="project" value="UniProtKB-KW"/>
</dbReference>
<keyword evidence="5 13" id="KW-0430">Lectin</keyword>
<keyword evidence="12 13" id="KW-0464">Manganese</keyword>
<dbReference type="PANTHER" id="PTHR11675:SF126">
    <property type="entry name" value="RICIN B LECTIN DOMAIN-CONTAINING PROTEIN"/>
    <property type="match status" value="1"/>
</dbReference>
<keyword evidence="13" id="KW-0808">Transferase</keyword>
<comment type="subcellular location">
    <subcellularLocation>
        <location evidence="2 13">Golgi apparatus membrane</location>
        <topology evidence="2 13">Single-pass type II membrane protein</topology>
    </subcellularLocation>
</comment>
<comment type="caution">
    <text evidence="15">The sequence shown here is derived from an EMBL/GenBank/DDBJ whole genome shotgun (WGS) entry which is preliminary data.</text>
</comment>
<evidence type="ECO:0000256" key="8">
    <source>
        <dbReference type="ARBA" id="ARBA00023034"/>
    </source>
</evidence>
<dbReference type="SUPFAM" id="SSF53448">
    <property type="entry name" value="Nucleotide-diphospho-sugar transferases"/>
    <property type="match status" value="1"/>
</dbReference>
<evidence type="ECO:0000256" key="6">
    <source>
        <dbReference type="ARBA" id="ARBA00022968"/>
    </source>
</evidence>
<dbReference type="Pfam" id="PF00652">
    <property type="entry name" value="Ricin_B_lectin"/>
    <property type="match status" value="1"/>
</dbReference>